<feature type="compositionally biased region" description="Polar residues" evidence="1">
    <location>
        <begin position="434"/>
        <end position="453"/>
    </location>
</feature>
<sequence length="802" mass="87504">MSTEAKPDEEYSSLVRAIAIATIALRGHRQGRYETAYKRVVQHLEPAQHVASVVHTGPPIPLPESSSPTSSEVAVSLVILPDSGAVHGLVLKTRDVPHGAAQNVITTHTLTSSMTGTEILDQTGKDILDQVQKHSPHNHASAMYAIYRSLNDGPLEGLTTMKLSLFAVAGAYSKLVDRLLIVRQLWGNTWMHPMDVLKYAWLGPTLPWKVKLYVVDAAIKLESCGIPRPPLSSGGFYRYSVTEADAPKWVSAFTESYHKLEDTLLNESKTACKEQLCPSDVLDATVHLIVLHGLLQSGFMERFLENRELEDVCQRYCESNKFHSCVVSGSCWHPIPQVAPAEQPATKTDSSLMDANLGPEIDDLAKMVELIRAKKSADKTDNADSSLSKESSAGPDAPSSTCEDSLARAESVPEPSNTHSDDSLDDVTQDLEMPSSSSEADSTPQQSDPAQTTSEDESPPSGKDAAESQAMQTPDQIAPTPKPTIQVIVKPEDVRSAEEFSTDHLSRHLKALVAPLSASRALLALLRNAKRPSFPTMHSISVPASNPALPLDVPVPDAEREAFIDSVVERITESSKGDWSRRRAARDWLSKRLLDTPVSSMSAADMGYVPVPQNKDGGGIDPVPRVHPEAAMMGLACLFSSGKGSEVTIRPESESPTQDHAKTEDDEDARRALERIFSVHELPIGLPDRSRCCWCCWRLRQWLNNCDSEDTYSDDPIVTAGWVFMSDRIKTSASAQSGPRPACPNFLLPGSSAIVQPWIPPAEGMGVPVEFLRVLLDELLEVLKIVATRHADHERPDDCVTS</sequence>
<gene>
    <name evidence="2" type="ORF">L227DRAFT_602250</name>
</gene>
<proteinExistence type="predicted"/>
<evidence type="ECO:0000313" key="2">
    <source>
        <dbReference type="EMBL" id="RPD57935.1"/>
    </source>
</evidence>
<reference evidence="2" key="1">
    <citation type="journal article" date="2018" name="Genome Biol. Evol.">
        <title>Genomics and development of Lentinus tigrinus, a white-rot wood-decaying mushroom with dimorphic fruiting bodies.</title>
        <authorList>
            <person name="Wu B."/>
            <person name="Xu Z."/>
            <person name="Knudson A."/>
            <person name="Carlson A."/>
            <person name="Chen N."/>
            <person name="Kovaka S."/>
            <person name="LaButti K."/>
            <person name="Lipzen A."/>
            <person name="Pennachio C."/>
            <person name="Riley R."/>
            <person name="Schakwitz W."/>
            <person name="Umezawa K."/>
            <person name="Ohm R.A."/>
            <person name="Grigoriev I.V."/>
            <person name="Nagy L.G."/>
            <person name="Gibbons J."/>
            <person name="Hibbett D."/>
        </authorList>
    </citation>
    <scope>NUCLEOTIDE SEQUENCE [LARGE SCALE GENOMIC DNA]</scope>
    <source>
        <strain evidence="2">ALCF2SS1-6</strain>
    </source>
</reference>
<feature type="region of interest" description="Disordered" evidence="1">
    <location>
        <begin position="646"/>
        <end position="667"/>
    </location>
</feature>
<protein>
    <submittedName>
        <fullName evidence="2">Uncharacterized protein</fullName>
    </submittedName>
</protein>
<feature type="compositionally biased region" description="Basic and acidic residues" evidence="1">
    <location>
        <begin position="649"/>
        <end position="667"/>
    </location>
</feature>
<keyword evidence="3" id="KW-1185">Reference proteome</keyword>
<dbReference type="EMBL" id="ML122278">
    <property type="protein sequence ID" value="RPD57935.1"/>
    <property type="molecule type" value="Genomic_DNA"/>
</dbReference>
<dbReference type="OrthoDB" id="2757421at2759"/>
<feature type="region of interest" description="Disordered" evidence="1">
    <location>
        <begin position="375"/>
        <end position="483"/>
    </location>
</feature>
<accession>A0A5C2S2Y0</accession>
<evidence type="ECO:0000313" key="3">
    <source>
        <dbReference type="Proteomes" id="UP000313359"/>
    </source>
</evidence>
<organism evidence="2 3">
    <name type="scientific">Lentinus tigrinus ALCF2SS1-6</name>
    <dbReference type="NCBI Taxonomy" id="1328759"/>
    <lineage>
        <taxon>Eukaryota</taxon>
        <taxon>Fungi</taxon>
        <taxon>Dikarya</taxon>
        <taxon>Basidiomycota</taxon>
        <taxon>Agaricomycotina</taxon>
        <taxon>Agaricomycetes</taxon>
        <taxon>Polyporales</taxon>
        <taxon>Polyporaceae</taxon>
        <taxon>Lentinus</taxon>
    </lineage>
</organism>
<evidence type="ECO:0000256" key="1">
    <source>
        <dbReference type="SAM" id="MobiDB-lite"/>
    </source>
</evidence>
<dbReference type="Proteomes" id="UP000313359">
    <property type="component" value="Unassembled WGS sequence"/>
</dbReference>
<dbReference type="AlphaFoldDB" id="A0A5C2S2Y0"/>
<name>A0A5C2S2Y0_9APHY</name>